<evidence type="ECO:0000313" key="3">
    <source>
        <dbReference type="Proteomes" id="UP000324222"/>
    </source>
</evidence>
<feature type="transmembrane region" description="Helical" evidence="1">
    <location>
        <begin position="108"/>
        <end position="132"/>
    </location>
</feature>
<keyword evidence="1" id="KW-1133">Transmembrane helix</keyword>
<sequence>MSMTSLVVQTSRGRLGGVRWRRRWGIHAPWGGVPAPQCSQIPFPSQRHLLSPPTQSRSPVTLDNNPCLPSTRCLPPVQRRPSSSHLLLSHHSQIESIFPTANFTTLHIIANLIFSASSFLFSFSFPFIRFLILFLRNLFFIFFPRLLSGNSSSSCLSRFFFLSPRFSSPSRCSSFSLCTFSFSFTLSVNFTFLLVFLFLLILFFPPSSLCLCSHPPLLCLSCSSL</sequence>
<protein>
    <submittedName>
        <fullName evidence="2">Uncharacterized protein</fullName>
    </submittedName>
</protein>
<organism evidence="2 3">
    <name type="scientific">Portunus trituberculatus</name>
    <name type="common">Swimming crab</name>
    <name type="synonym">Neptunus trituberculatus</name>
    <dbReference type="NCBI Taxonomy" id="210409"/>
    <lineage>
        <taxon>Eukaryota</taxon>
        <taxon>Metazoa</taxon>
        <taxon>Ecdysozoa</taxon>
        <taxon>Arthropoda</taxon>
        <taxon>Crustacea</taxon>
        <taxon>Multicrustacea</taxon>
        <taxon>Malacostraca</taxon>
        <taxon>Eumalacostraca</taxon>
        <taxon>Eucarida</taxon>
        <taxon>Decapoda</taxon>
        <taxon>Pleocyemata</taxon>
        <taxon>Brachyura</taxon>
        <taxon>Eubrachyura</taxon>
        <taxon>Portunoidea</taxon>
        <taxon>Portunidae</taxon>
        <taxon>Portuninae</taxon>
        <taxon>Portunus</taxon>
    </lineage>
</organism>
<accession>A0A5B7ISX5</accession>
<evidence type="ECO:0000313" key="2">
    <source>
        <dbReference type="EMBL" id="MPC85545.1"/>
    </source>
</evidence>
<name>A0A5B7ISX5_PORTR</name>
<dbReference type="AlphaFoldDB" id="A0A5B7ISX5"/>
<keyword evidence="3" id="KW-1185">Reference proteome</keyword>
<evidence type="ECO:0000256" key="1">
    <source>
        <dbReference type="SAM" id="Phobius"/>
    </source>
</evidence>
<gene>
    <name evidence="2" type="ORF">E2C01_080326</name>
</gene>
<keyword evidence="1" id="KW-0472">Membrane</keyword>
<feature type="transmembrane region" description="Helical" evidence="1">
    <location>
        <begin position="182"/>
        <end position="204"/>
    </location>
</feature>
<comment type="caution">
    <text evidence="2">The sequence shown here is derived from an EMBL/GenBank/DDBJ whole genome shotgun (WGS) entry which is preliminary data.</text>
</comment>
<dbReference type="Proteomes" id="UP000324222">
    <property type="component" value="Unassembled WGS sequence"/>
</dbReference>
<reference evidence="2 3" key="1">
    <citation type="submission" date="2019-05" db="EMBL/GenBank/DDBJ databases">
        <title>Another draft genome of Portunus trituberculatus and its Hox gene families provides insights of decapod evolution.</title>
        <authorList>
            <person name="Jeong J.-H."/>
            <person name="Song I."/>
            <person name="Kim S."/>
            <person name="Choi T."/>
            <person name="Kim D."/>
            <person name="Ryu S."/>
            <person name="Kim W."/>
        </authorList>
    </citation>
    <scope>NUCLEOTIDE SEQUENCE [LARGE SCALE GENOMIC DNA]</scope>
    <source>
        <tissue evidence="2">Muscle</tissue>
    </source>
</reference>
<proteinExistence type="predicted"/>
<keyword evidence="1" id="KW-0812">Transmembrane</keyword>
<dbReference type="EMBL" id="VSRR010068757">
    <property type="protein sequence ID" value="MPC85545.1"/>
    <property type="molecule type" value="Genomic_DNA"/>
</dbReference>